<gene>
    <name evidence="2" type="ORF">LSP00402_LOCUS3829</name>
</gene>
<dbReference type="AlphaFoldDB" id="A0A7S2X7Q4"/>
<sequence length="403" mass="44358">MERVEKKQRTGMDTGSDAKASTGPVRLTLPDIPPQFVPINARVDELDLLRAELRNTLRRFDMLLDARRDSIERKENILFAIQGGSPALGVQPAPQPKMEVMDVAKARTEIEDEAEGKMKNTATTMAQAMQKGMSVVKRRSQNVRTAEGQLQRVTATPRVRLSLYKSLQDAKAEDIKNFVLSHILEAPSVELSSLYKIMGGDVIPKEEVAFSEFRLWIHEAIGESTFPRGVIRIIHEYNGSVSPQGLPYTFTQSSNYAGLPNDYATLVDGKHGWPGAATNAGPMEWMQADFGTSVVPTSVTLSEPMFGAFQTGGWAGGAYLNNMRIVVPQRYAREISDPAKHVTFMAGGEVWVEVGDYSNHHVHPSDGNAIVIPITLSRSGSPLFRLCSRAANVWLATGTLEFD</sequence>
<feature type="region of interest" description="Disordered" evidence="1">
    <location>
        <begin position="1"/>
        <end position="29"/>
    </location>
</feature>
<proteinExistence type="predicted"/>
<feature type="compositionally biased region" description="Basic and acidic residues" evidence="1">
    <location>
        <begin position="1"/>
        <end position="10"/>
    </location>
</feature>
<evidence type="ECO:0000313" key="2">
    <source>
        <dbReference type="EMBL" id="CAD9751696.1"/>
    </source>
</evidence>
<protein>
    <submittedName>
        <fullName evidence="2">Uncharacterized protein</fullName>
    </submittedName>
</protein>
<name>A0A7S2X7Q4_9EUKA</name>
<evidence type="ECO:0000256" key="1">
    <source>
        <dbReference type="SAM" id="MobiDB-lite"/>
    </source>
</evidence>
<organism evidence="2">
    <name type="scientific">Lotharella oceanica</name>
    <dbReference type="NCBI Taxonomy" id="641309"/>
    <lineage>
        <taxon>Eukaryota</taxon>
        <taxon>Sar</taxon>
        <taxon>Rhizaria</taxon>
        <taxon>Cercozoa</taxon>
        <taxon>Chlorarachniophyceae</taxon>
        <taxon>Lotharella</taxon>
    </lineage>
</organism>
<dbReference type="EMBL" id="HBHP01006181">
    <property type="protein sequence ID" value="CAD9751696.1"/>
    <property type="molecule type" value="Transcribed_RNA"/>
</dbReference>
<reference evidence="2" key="1">
    <citation type="submission" date="2021-01" db="EMBL/GenBank/DDBJ databases">
        <authorList>
            <person name="Corre E."/>
            <person name="Pelletier E."/>
            <person name="Niang G."/>
            <person name="Scheremetjew M."/>
            <person name="Finn R."/>
            <person name="Kale V."/>
            <person name="Holt S."/>
            <person name="Cochrane G."/>
            <person name="Meng A."/>
            <person name="Brown T."/>
            <person name="Cohen L."/>
        </authorList>
    </citation>
    <scope>NUCLEOTIDE SEQUENCE</scope>
    <source>
        <strain evidence="2">CCMP622</strain>
    </source>
</reference>
<accession>A0A7S2X7Q4</accession>